<dbReference type="KEGG" id="cag:Cagg_2824"/>
<protein>
    <submittedName>
        <fullName evidence="1">Uncharacterized protein</fullName>
    </submittedName>
</protein>
<accession>B8G5I0</accession>
<dbReference type="RefSeq" id="WP_015941542.1">
    <property type="nucleotide sequence ID" value="NC_011831.1"/>
</dbReference>
<dbReference type="STRING" id="326427.Cagg_2824"/>
<dbReference type="EMBL" id="CP001337">
    <property type="protein sequence ID" value="ACL25686.1"/>
    <property type="molecule type" value="Genomic_DNA"/>
</dbReference>
<dbReference type="OrthoDB" id="9843158at2"/>
<dbReference type="AlphaFoldDB" id="B8G5I0"/>
<name>B8G5I0_CHLAD</name>
<organism evidence="1 2">
    <name type="scientific">Chloroflexus aggregans (strain MD-66 / DSM 9485)</name>
    <dbReference type="NCBI Taxonomy" id="326427"/>
    <lineage>
        <taxon>Bacteria</taxon>
        <taxon>Bacillati</taxon>
        <taxon>Chloroflexota</taxon>
        <taxon>Chloroflexia</taxon>
        <taxon>Chloroflexales</taxon>
        <taxon>Chloroflexineae</taxon>
        <taxon>Chloroflexaceae</taxon>
        <taxon>Chloroflexus</taxon>
    </lineage>
</organism>
<reference evidence="1" key="1">
    <citation type="submission" date="2008-12" db="EMBL/GenBank/DDBJ databases">
        <title>Complete sequence of Chloroflexus aggregans DSM 9485.</title>
        <authorList>
            <consortium name="US DOE Joint Genome Institute"/>
            <person name="Lucas S."/>
            <person name="Copeland A."/>
            <person name="Lapidus A."/>
            <person name="Glavina del Rio T."/>
            <person name="Dalin E."/>
            <person name="Tice H."/>
            <person name="Pitluck S."/>
            <person name="Foster B."/>
            <person name="Larimer F."/>
            <person name="Land M."/>
            <person name="Hauser L."/>
            <person name="Kyrpides N."/>
            <person name="Mikhailova N."/>
            <person name="Bryant D."/>
            <person name="Richardson P."/>
        </authorList>
    </citation>
    <scope>NUCLEOTIDE SEQUENCE</scope>
    <source>
        <strain evidence="1">DSM 9485</strain>
    </source>
</reference>
<gene>
    <name evidence="1" type="ordered locus">Cagg_2824</name>
</gene>
<dbReference type="Proteomes" id="UP000002508">
    <property type="component" value="Chromosome"/>
</dbReference>
<evidence type="ECO:0000313" key="2">
    <source>
        <dbReference type="Proteomes" id="UP000002508"/>
    </source>
</evidence>
<dbReference type="HOGENOM" id="CLU_810613_0_0_0"/>
<evidence type="ECO:0000313" key="1">
    <source>
        <dbReference type="EMBL" id="ACL25686.1"/>
    </source>
</evidence>
<sequence length="342" mass="37160">MSDQNASDSKPTAGTINLAEDQKSHLSHIAQLAVLRALQRCAQTVASDIATCIGQKSLEIVLVHHLIDDRDRLLIEAVQQLIARQAGSREPVASDTRQPDALVLGTNPLTALMSPVPAMLDSISSSIQALAAVAENTAKLVALFRSDYTLYPTNTTIDQATLYATLAHTLLAQQQRVYTFPPLESNTQQFPIERTLREILLELLNKSTLDDSKENDAHTLKQLFNLLITPQSVTTPPADTSTESLLFRVLLAERLLNSTQNGQPRFHQLAARVTQSGCDLIAKKNFFNSGFLIFVGGCTVEYTLATPNGNVIAANVVQSSEQVTFNLGSGKLTYRPLTPPSG</sequence>
<proteinExistence type="predicted"/>
<keyword evidence="2" id="KW-1185">Reference proteome</keyword>